<comment type="caution">
    <text evidence="2">The sequence shown here is derived from an EMBL/GenBank/DDBJ whole genome shotgun (WGS) entry which is preliminary data.</text>
</comment>
<protein>
    <submittedName>
        <fullName evidence="2">DUF3429 domain-containing protein</fullName>
    </submittedName>
</protein>
<evidence type="ECO:0000313" key="3">
    <source>
        <dbReference type="Proteomes" id="UP000235162"/>
    </source>
</evidence>
<feature type="transmembrane region" description="Helical" evidence="1">
    <location>
        <begin position="78"/>
        <end position="106"/>
    </location>
</feature>
<evidence type="ECO:0000256" key="1">
    <source>
        <dbReference type="SAM" id="Phobius"/>
    </source>
</evidence>
<dbReference type="InterPro" id="IPR021836">
    <property type="entry name" value="DUF3429"/>
</dbReference>
<dbReference type="RefSeq" id="WP_084200966.1">
    <property type="nucleotide sequence ID" value="NZ_BMYL01000006.1"/>
</dbReference>
<evidence type="ECO:0000313" key="2">
    <source>
        <dbReference type="EMBL" id="PLW84688.1"/>
    </source>
</evidence>
<keyword evidence="1" id="KW-0812">Transmembrane</keyword>
<feature type="transmembrane region" description="Helical" evidence="1">
    <location>
        <begin position="38"/>
        <end position="58"/>
    </location>
</feature>
<dbReference type="Pfam" id="PF11911">
    <property type="entry name" value="DUF3429"/>
    <property type="match status" value="1"/>
</dbReference>
<proteinExistence type="predicted"/>
<gene>
    <name evidence="2" type="ORF">C0029_16920</name>
</gene>
<organism evidence="2 3">
    <name type="scientific">Halioglobus japonicus</name>
    <dbReference type="NCBI Taxonomy" id="930805"/>
    <lineage>
        <taxon>Bacteria</taxon>
        <taxon>Pseudomonadati</taxon>
        <taxon>Pseudomonadota</taxon>
        <taxon>Gammaproteobacteria</taxon>
        <taxon>Cellvibrionales</taxon>
        <taxon>Halieaceae</taxon>
        <taxon>Halioglobus</taxon>
    </lineage>
</organism>
<keyword evidence="3" id="KW-1185">Reference proteome</keyword>
<dbReference type="KEGG" id="hja:BST95_19085"/>
<dbReference type="Proteomes" id="UP000235162">
    <property type="component" value="Unassembled WGS sequence"/>
</dbReference>
<keyword evidence="1" id="KW-0472">Membrane</keyword>
<reference evidence="2 3" key="1">
    <citation type="submission" date="2018-01" db="EMBL/GenBank/DDBJ databases">
        <title>The draft genome sequence of Halioglobus japonicus S1-36.</title>
        <authorList>
            <person name="Du Z.-J."/>
            <person name="Shi M.-J."/>
        </authorList>
    </citation>
    <scope>NUCLEOTIDE SEQUENCE [LARGE SCALE GENOMIC DNA]</scope>
    <source>
        <strain evidence="2 3">S1-36</strain>
    </source>
</reference>
<name>A0AAP8MBE6_9GAMM</name>
<feature type="transmembrane region" description="Helical" evidence="1">
    <location>
        <begin position="6"/>
        <end position="26"/>
    </location>
</feature>
<accession>A0AAP8MBE6</accession>
<sequence length="140" mass="14827">MSTRSLMASLGYAGLTPFYGSAGWALTGLPGAEWAIELFIIYAVAILAFLGGTLWGYAVQVGPDSKRLRLVLSNAAVLFAVVAALVGSPLVSISMLALGQVLVLMYERSGRDSRDWYIRLRTRLTLGVLPAHGVAALAVS</sequence>
<dbReference type="EMBL" id="PKUR01000005">
    <property type="protein sequence ID" value="PLW84688.1"/>
    <property type="molecule type" value="Genomic_DNA"/>
</dbReference>
<keyword evidence="1" id="KW-1133">Transmembrane helix</keyword>
<dbReference type="AlphaFoldDB" id="A0AAP8MBE6"/>